<evidence type="ECO:0000313" key="2">
    <source>
        <dbReference type="EMBL" id="KAI3868773.1"/>
    </source>
</evidence>
<protein>
    <submittedName>
        <fullName evidence="2">Uncharacterized protein</fullName>
    </submittedName>
</protein>
<dbReference type="AlphaFoldDB" id="A0AAD4S6J3"/>
<evidence type="ECO:0000256" key="1">
    <source>
        <dbReference type="SAM" id="Coils"/>
    </source>
</evidence>
<dbReference type="EMBL" id="JAJJMB010013400">
    <property type="protein sequence ID" value="KAI3868773.1"/>
    <property type="molecule type" value="Genomic_DNA"/>
</dbReference>
<feature type="coiled-coil region" evidence="1">
    <location>
        <begin position="44"/>
        <end position="103"/>
    </location>
</feature>
<dbReference type="Proteomes" id="UP001202328">
    <property type="component" value="Unassembled WGS sequence"/>
</dbReference>
<dbReference type="PANTHER" id="PTHR47347">
    <property type="entry name" value="GOLGIN CANDIDATE 5"/>
    <property type="match status" value="1"/>
</dbReference>
<organism evidence="2 3">
    <name type="scientific">Papaver atlanticum</name>
    <dbReference type="NCBI Taxonomy" id="357466"/>
    <lineage>
        <taxon>Eukaryota</taxon>
        <taxon>Viridiplantae</taxon>
        <taxon>Streptophyta</taxon>
        <taxon>Embryophyta</taxon>
        <taxon>Tracheophyta</taxon>
        <taxon>Spermatophyta</taxon>
        <taxon>Magnoliopsida</taxon>
        <taxon>Ranunculales</taxon>
        <taxon>Papaveraceae</taxon>
        <taxon>Papaveroideae</taxon>
        <taxon>Papaver</taxon>
    </lineage>
</organism>
<reference evidence="2" key="1">
    <citation type="submission" date="2022-04" db="EMBL/GenBank/DDBJ databases">
        <title>A functionally conserved STORR gene fusion in Papaver species that diverged 16.8 million years ago.</title>
        <authorList>
            <person name="Catania T."/>
        </authorList>
    </citation>
    <scope>NUCLEOTIDE SEQUENCE</scope>
    <source>
        <strain evidence="2">S-188037</strain>
    </source>
</reference>
<gene>
    <name evidence="2" type="ORF">MKW98_008858</name>
</gene>
<dbReference type="PANTHER" id="PTHR47347:SF2">
    <property type="entry name" value="GOLGIN CANDIDATE 5"/>
    <property type="match status" value="1"/>
</dbReference>
<evidence type="ECO:0000313" key="3">
    <source>
        <dbReference type="Proteomes" id="UP001202328"/>
    </source>
</evidence>
<keyword evidence="3" id="KW-1185">Reference proteome</keyword>
<keyword evidence="1" id="KW-0175">Coiled coil</keyword>
<proteinExistence type="predicted"/>
<accession>A0AAD4S6J3</accession>
<comment type="caution">
    <text evidence="2">The sequence shown here is derived from an EMBL/GenBank/DDBJ whole genome shotgun (WGS) entry which is preliminary data.</text>
</comment>
<name>A0AAD4S6J3_9MAGN</name>
<sequence length="163" mass="18826">MKVIKQLMKAIELNKNGKEYRFTDIRRHEKWEGVASPYRLTFANQEARESVATYEVCANQLEEEIKEHKKKHRQELMNLKSAKELLQQELKRDKTTISDLERKSRLQSSVPDQNINAYLENGGNFMRNLSSAGSLGSMEKSCFLQASLDSSENFSEKGLVRQP</sequence>